<organism evidence="1 2">
    <name type="scientific">Vreelandella nanhaiensis</name>
    <dbReference type="NCBI Taxonomy" id="1258546"/>
    <lineage>
        <taxon>Bacteria</taxon>
        <taxon>Pseudomonadati</taxon>
        <taxon>Pseudomonadota</taxon>
        <taxon>Gammaproteobacteria</taxon>
        <taxon>Oceanospirillales</taxon>
        <taxon>Halomonadaceae</taxon>
        <taxon>Vreelandella</taxon>
    </lineage>
</organism>
<dbReference type="EMBL" id="RZHF01000015">
    <property type="protein sequence ID" value="RUR31329.1"/>
    <property type="molecule type" value="Genomic_DNA"/>
</dbReference>
<accession>A0A3S0YWJ9</accession>
<dbReference type="Proteomes" id="UP000287023">
    <property type="component" value="Unassembled WGS sequence"/>
</dbReference>
<evidence type="ECO:0000313" key="2">
    <source>
        <dbReference type="Proteomes" id="UP000287023"/>
    </source>
</evidence>
<reference evidence="1 2" key="1">
    <citation type="submission" date="2018-12" db="EMBL/GenBank/DDBJ databases">
        <title>three novel Halomonas strain isolated from plants.</title>
        <authorList>
            <person name="Sun C."/>
        </authorList>
    </citation>
    <scope>NUCLEOTIDE SEQUENCE [LARGE SCALE GENOMIC DNA]</scope>
    <source>
        <strain evidence="1 2">JCM 18142</strain>
    </source>
</reference>
<dbReference type="Pfam" id="PF14907">
    <property type="entry name" value="NTP_transf_5"/>
    <property type="match status" value="1"/>
</dbReference>
<dbReference type="OrthoDB" id="9773927at2"/>
<proteinExistence type="predicted"/>
<name>A0A3S0YWJ9_9GAMM</name>
<comment type="caution">
    <text evidence="1">The sequence shown here is derived from an EMBL/GenBank/DDBJ whole genome shotgun (WGS) entry which is preliminary data.</text>
</comment>
<keyword evidence="2" id="KW-1185">Reference proteome</keyword>
<dbReference type="AlphaFoldDB" id="A0A3S0YWJ9"/>
<gene>
    <name evidence="1" type="ORF">ELY38_11785</name>
</gene>
<evidence type="ECO:0000313" key="1">
    <source>
        <dbReference type="EMBL" id="RUR31329.1"/>
    </source>
</evidence>
<dbReference type="InterPro" id="IPR039498">
    <property type="entry name" value="NTP_transf_5"/>
</dbReference>
<sequence>MKHMNERTTPVSPDHYMADPSFQLLLQLSRLQLSQEHVQAVEELIPRIQDWEGFTRQASERFVLPIVHSHLSKRWKHQVPEPYIDVMKRYSFGALKHNLNMTAEFKHIIRDVLLPLQVPHLCFKGPSLAFQYYPEPAQRLCRDVDILVSQKDLPKILQHALNSGYQPYDPKALTPDDESVAFVAKHQKVVTLLSPRNVAVEFHTKIDNTGSVFNASRMLEKRQPIAVNHIDTWVMPINELFVYLCWHHTKHYWSRLHWLVDITAMQSHKDFNLNEVLACANRYSLESTVSSCLEMIEYFSAPTLRTIEELTPNTRELVRTSILAMHGDVEFEHSLSRKKPTPDFSFGWQTTNAQIWQWRLWGWKRMFRPTYDSYAAWPLTRNWQWVYRCIRPFHEAYNRLGHKKIVN</sequence>
<evidence type="ECO:0008006" key="3">
    <source>
        <dbReference type="Google" id="ProtNLM"/>
    </source>
</evidence>
<protein>
    <recommendedName>
        <fullName evidence="3">Nucleotidyltransferase family protein</fullName>
    </recommendedName>
</protein>